<dbReference type="SUPFAM" id="SSF88659">
    <property type="entry name" value="Sigma3 and sigma4 domains of RNA polymerase sigma factors"/>
    <property type="match status" value="1"/>
</dbReference>
<dbReference type="NCBIfam" id="TIGR02937">
    <property type="entry name" value="sigma70-ECF"/>
    <property type="match status" value="1"/>
</dbReference>
<keyword evidence="4" id="KW-0804">Transcription</keyword>
<evidence type="ECO:0000313" key="8">
    <source>
        <dbReference type="Proteomes" id="UP001596106"/>
    </source>
</evidence>
<evidence type="ECO:0000256" key="1">
    <source>
        <dbReference type="ARBA" id="ARBA00010641"/>
    </source>
</evidence>
<proteinExistence type="inferred from homology"/>
<dbReference type="InterPro" id="IPR039425">
    <property type="entry name" value="RNA_pol_sigma-70-like"/>
</dbReference>
<dbReference type="InterPro" id="IPR013325">
    <property type="entry name" value="RNA_pol_sigma_r2"/>
</dbReference>
<name>A0ABW0I7Z4_9BACT</name>
<dbReference type="Pfam" id="PF04542">
    <property type="entry name" value="Sigma70_r2"/>
    <property type="match status" value="1"/>
</dbReference>
<dbReference type="CDD" id="cd06171">
    <property type="entry name" value="Sigma70_r4"/>
    <property type="match status" value="1"/>
</dbReference>
<organism evidence="7 8">
    <name type="scientific">Larkinella bovis</name>
    <dbReference type="NCBI Taxonomy" id="683041"/>
    <lineage>
        <taxon>Bacteria</taxon>
        <taxon>Pseudomonadati</taxon>
        <taxon>Bacteroidota</taxon>
        <taxon>Cytophagia</taxon>
        <taxon>Cytophagales</taxon>
        <taxon>Spirosomataceae</taxon>
        <taxon>Larkinella</taxon>
    </lineage>
</organism>
<feature type="domain" description="RNA polymerase sigma factor 70 region 4 type 2" evidence="6">
    <location>
        <begin position="128"/>
        <end position="176"/>
    </location>
</feature>
<evidence type="ECO:0000259" key="6">
    <source>
        <dbReference type="Pfam" id="PF08281"/>
    </source>
</evidence>
<gene>
    <name evidence="7" type="ORF">ACFPMF_05370</name>
</gene>
<evidence type="ECO:0000256" key="3">
    <source>
        <dbReference type="ARBA" id="ARBA00023082"/>
    </source>
</evidence>
<accession>A0ABW0I7Z4</accession>
<dbReference type="RefSeq" id="WP_379841878.1">
    <property type="nucleotide sequence ID" value="NZ_JBHSMA010000001.1"/>
</dbReference>
<keyword evidence="2" id="KW-0805">Transcription regulation</keyword>
<evidence type="ECO:0000313" key="7">
    <source>
        <dbReference type="EMBL" id="MFC5408725.1"/>
    </source>
</evidence>
<dbReference type="Gene3D" id="1.10.10.10">
    <property type="entry name" value="Winged helix-like DNA-binding domain superfamily/Winged helix DNA-binding domain"/>
    <property type="match status" value="1"/>
</dbReference>
<dbReference type="InterPro" id="IPR013324">
    <property type="entry name" value="RNA_pol_sigma_r3/r4-like"/>
</dbReference>
<evidence type="ECO:0000256" key="2">
    <source>
        <dbReference type="ARBA" id="ARBA00023015"/>
    </source>
</evidence>
<comment type="similarity">
    <text evidence="1">Belongs to the sigma-70 factor family. ECF subfamily.</text>
</comment>
<dbReference type="Pfam" id="PF08281">
    <property type="entry name" value="Sigma70_r4_2"/>
    <property type="match status" value="1"/>
</dbReference>
<dbReference type="PANTHER" id="PTHR43133:SF46">
    <property type="entry name" value="RNA POLYMERASE SIGMA-70 FACTOR ECF SUBFAMILY"/>
    <property type="match status" value="1"/>
</dbReference>
<evidence type="ECO:0000256" key="4">
    <source>
        <dbReference type="ARBA" id="ARBA00023163"/>
    </source>
</evidence>
<dbReference type="InterPro" id="IPR036388">
    <property type="entry name" value="WH-like_DNA-bd_sf"/>
</dbReference>
<feature type="domain" description="RNA polymerase sigma-70 region 2" evidence="5">
    <location>
        <begin position="28"/>
        <end position="94"/>
    </location>
</feature>
<dbReference type="PANTHER" id="PTHR43133">
    <property type="entry name" value="RNA POLYMERASE ECF-TYPE SIGMA FACTO"/>
    <property type="match status" value="1"/>
</dbReference>
<keyword evidence="3" id="KW-0731">Sigma factor</keyword>
<dbReference type="InterPro" id="IPR007627">
    <property type="entry name" value="RNA_pol_sigma70_r2"/>
</dbReference>
<dbReference type="Gene3D" id="1.10.1740.10">
    <property type="match status" value="1"/>
</dbReference>
<evidence type="ECO:0000259" key="5">
    <source>
        <dbReference type="Pfam" id="PF04542"/>
    </source>
</evidence>
<comment type="caution">
    <text evidence="7">The sequence shown here is derived from an EMBL/GenBank/DDBJ whole genome shotgun (WGS) entry which is preliminary data.</text>
</comment>
<protein>
    <submittedName>
        <fullName evidence="7">RNA polymerase sigma factor</fullName>
    </submittedName>
</protein>
<dbReference type="InterPro" id="IPR013249">
    <property type="entry name" value="RNA_pol_sigma70_r4_t2"/>
</dbReference>
<dbReference type="EMBL" id="JBHSMA010000001">
    <property type="protein sequence ID" value="MFC5408725.1"/>
    <property type="molecule type" value="Genomic_DNA"/>
</dbReference>
<dbReference type="Proteomes" id="UP001596106">
    <property type="component" value="Unassembled WGS sequence"/>
</dbReference>
<reference evidence="8" key="1">
    <citation type="journal article" date="2019" name="Int. J. Syst. Evol. Microbiol.">
        <title>The Global Catalogue of Microorganisms (GCM) 10K type strain sequencing project: providing services to taxonomists for standard genome sequencing and annotation.</title>
        <authorList>
            <consortium name="The Broad Institute Genomics Platform"/>
            <consortium name="The Broad Institute Genome Sequencing Center for Infectious Disease"/>
            <person name="Wu L."/>
            <person name="Ma J."/>
        </authorList>
    </citation>
    <scope>NUCLEOTIDE SEQUENCE [LARGE SCALE GENOMIC DNA]</scope>
    <source>
        <strain evidence="8">CCUG 55250</strain>
    </source>
</reference>
<keyword evidence="8" id="KW-1185">Reference proteome</keyword>
<dbReference type="SUPFAM" id="SSF88946">
    <property type="entry name" value="Sigma2 domain of RNA polymerase sigma factors"/>
    <property type="match status" value="1"/>
</dbReference>
<dbReference type="InterPro" id="IPR014284">
    <property type="entry name" value="RNA_pol_sigma-70_dom"/>
</dbReference>
<sequence>MNKPWKYTDDRKLWEAFRQGEEAAYAQLYEQYAPALYSYGMKIARDEALVKDCIQDLFIHLWNNRRTLGQVQAIKFYLSSSLRRDLIRKLQRNKTTSLDAAITYDFDVSLDFETMQIQDEIAQEQLSRLNRALQQLPTRQKEALYLKYYENLSYAEIADMMAITPGVAYNFVYRALSVLKKYLLTLHFLLLLTAESSPSSPDGSI</sequence>